<dbReference type="InterPro" id="IPR050534">
    <property type="entry name" value="Coronavir_polyprotein_1ab"/>
</dbReference>
<keyword evidence="2" id="KW-0269">Exonuclease</keyword>
<dbReference type="InterPro" id="IPR027417">
    <property type="entry name" value="P-loop_NTPase"/>
</dbReference>
<keyword evidence="2" id="KW-0347">Helicase</keyword>
<dbReference type="InterPro" id="IPR027785">
    <property type="entry name" value="UvrD-like_helicase_C"/>
</dbReference>
<dbReference type="CDD" id="cd18809">
    <property type="entry name" value="SF1_C_RecD"/>
    <property type="match status" value="1"/>
</dbReference>
<name>A4AB31_9GAMM</name>
<dbReference type="CDD" id="cd17933">
    <property type="entry name" value="DEXSc_RecD-like"/>
    <property type="match status" value="1"/>
</dbReference>
<dbReference type="GO" id="GO:0004527">
    <property type="term" value="F:exonuclease activity"/>
    <property type="evidence" value="ECO:0007669"/>
    <property type="project" value="UniProtKB-KW"/>
</dbReference>
<evidence type="ECO:0000259" key="1">
    <source>
        <dbReference type="Pfam" id="PF13538"/>
    </source>
</evidence>
<dbReference type="Proteomes" id="UP000019205">
    <property type="component" value="Chromosome"/>
</dbReference>
<dbReference type="eggNOG" id="COG0507">
    <property type="taxonomic scope" value="Bacteria"/>
</dbReference>
<dbReference type="Gene3D" id="3.40.50.300">
    <property type="entry name" value="P-loop containing nucleotide triphosphate hydrolases"/>
    <property type="match status" value="2"/>
</dbReference>
<dbReference type="PANTHER" id="PTHR43788">
    <property type="entry name" value="DNA2/NAM7 HELICASE FAMILY MEMBER"/>
    <property type="match status" value="1"/>
</dbReference>
<proteinExistence type="predicted"/>
<sequence length="1272" mass="142822">MAMYPGARQLPLHHLTIRVPWHDDGWRGTVCQSPCSNTSCLILPRVAEAKDDGWEEKHAGQSIELLDVKHRPPCVAEHATFMADFDIDSEKNQPYVGSSPDTHGHFAPTPFTYKARSAAAVPFRWMLRTEVEGDAKKQIQGKADELALDWEPRREPELSFKSSWVQEGTNQRIMLETFFSAIKPETSLVFFYAKRTPLSDDHRRVIVGAGRVKSVGDATEYKYSRELDSDDIKGFLWERNVGHSIRDDFENGFILPYQELMELSLEDESIDLEAHVAFAPHDFFSEYSYGSELLPHDGAIASLLECERAVKVFRGSMDGPWAQILRWIDRELNRLWEIRGPFPGFGSALSAFGFNHGTLLAWYISSRAEEESAGASHNPWDFFESIIDDPSSLPDYLSNEIGPTMSKKWEKLPEHRKSLLDLLSRCGISAAQAERFYQKDLRPDLASGAISDSDLLANPYLLYEADRQNLDPILFGAVDRGVFPEKHVRERFPLSAPTLVSEPVDPRRVRPLCILTLSEAIEEGHTLLPVDWVIQRIRSRPLKPECKIDHDLLAVVIESFTGFIDAVQLKNGAPALQLAEYASTKQLIARTVEKRLKRKRTAGDFDWDSLVADAIGEGVPSDPVLAASENKARQEKAAALEEIYQSGISVLTGSAGTGKSTLLKALCRIPGVEESGLLLLAPTGKARVRLEQATGMFKQGQTIAQFLLKYGRYDGETGRYLWVSAADPCRDRKTVIVDECSMLTEDQLAALLSGIKNVERLILVGDPQQLPPIGAGRPFVDIVERLRPDGESNYFPRVDAGYASLSIPRRQLSDGDKPREDLLFADYFSGGPLDPAADEVWTRISSGSIDGLKVVSWSTPDDLQAKLVGQLVDELGLDSEEDEAGFEVSIGGVRWDKDPDRVFFNNRWKDRRGAAESAEDWQILSPLRASEVGVEAINRLLQSRFRERAQHMAAQRWPKIPKPMGPQRILWGDKVINVRNSSKRKVWPDIDSPYVANGDIGVVVGKYQKGKGVPKHLEVELTAQTGPQYSAGSPQYKYFASEFSGEDANPPLELAYALTVHKTQGSEFGTTFLIIPNPCRLLSREMLYTALTRHKDRVVVFHQGDLRDIARFSSPDYSEIARRLTNIFVDPDPVDIEIKSRHVFLDANRIHRTARGERVRSKSEVIIANQLHSTGIDYSYEPPVVINGRERYPDFVIEDDDSGETYYWEHLGMMSDPQYRERWSRKYEDYIAEGILPVEDGGGDRGALITTEEHEGQGLNSEAIQAIIDRIK</sequence>
<dbReference type="Gene3D" id="3.40.91.30">
    <property type="match status" value="1"/>
</dbReference>
<dbReference type="HOGENOM" id="CLU_006651_0_0_6"/>
<protein>
    <submittedName>
        <fullName evidence="2">ATP-dependent exoDNAse (Exonuclease V), alpha subunit-helicase superfamily I member</fullName>
    </submittedName>
</protein>
<accession>A4AB31</accession>
<dbReference type="STRING" id="314285.KT71_11399"/>
<dbReference type="Pfam" id="PF13604">
    <property type="entry name" value="AAA_30"/>
    <property type="match status" value="1"/>
</dbReference>
<evidence type="ECO:0000313" key="2">
    <source>
        <dbReference type="EMBL" id="EAQ96903.2"/>
    </source>
</evidence>
<keyword evidence="2" id="KW-0378">Hydrolase</keyword>
<keyword evidence="3" id="KW-1185">Reference proteome</keyword>
<dbReference type="Gene3D" id="2.30.30.940">
    <property type="match status" value="1"/>
</dbReference>
<reference evidence="2 3" key="2">
    <citation type="journal article" date="2009" name="PLoS ONE">
        <title>The photosynthetic apparatus and its regulation in the aerobic gammaproteobacterium Congregibacter litoralis gen. nov., sp. nov.</title>
        <authorList>
            <person name="Spring S."/>
            <person name="Lunsdorf H."/>
            <person name="Fuchs B.M."/>
            <person name="Tindall B.J."/>
        </authorList>
    </citation>
    <scope>NUCLEOTIDE SEQUENCE [LARGE SCALE GENOMIC DNA]</scope>
    <source>
        <strain evidence="2">KT71</strain>
    </source>
</reference>
<keyword evidence="2" id="KW-0067">ATP-binding</keyword>
<keyword evidence="2" id="KW-0540">Nuclease</keyword>
<feature type="domain" description="UvrD-like helicase C-terminal" evidence="1">
    <location>
        <begin position="1054"/>
        <end position="1100"/>
    </location>
</feature>
<keyword evidence="2" id="KW-0547">Nucleotide-binding</keyword>
<gene>
    <name evidence="2" type="ORF">KT71_11399</name>
</gene>
<dbReference type="AlphaFoldDB" id="A4AB31"/>
<evidence type="ECO:0000313" key="3">
    <source>
        <dbReference type="Proteomes" id="UP000019205"/>
    </source>
</evidence>
<dbReference type="EMBL" id="AAOA02000003">
    <property type="protein sequence ID" value="EAQ96903.2"/>
    <property type="molecule type" value="Genomic_DNA"/>
</dbReference>
<dbReference type="SUPFAM" id="SSF52540">
    <property type="entry name" value="P-loop containing nucleoside triphosphate hydrolases"/>
    <property type="match status" value="2"/>
</dbReference>
<reference evidence="2 3" key="1">
    <citation type="journal article" date="2007" name="Proc. Natl. Acad. Sci. U.S.A.">
        <title>Characterization of a marine gammaproteobacterium capable of aerobic anoxygenic photosynthesis.</title>
        <authorList>
            <person name="Fuchs B.M."/>
            <person name="Spring S."/>
            <person name="Teeling H."/>
            <person name="Quast C."/>
            <person name="Wulf J."/>
            <person name="Schattenhofer M."/>
            <person name="Yan S."/>
            <person name="Ferriera S."/>
            <person name="Johnson J."/>
            <person name="Glockner F.O."/>
            <person name="Amann R."/>
        </authorList>
    </citation>
    <scope>NUCLEOTIDE SEQUENCE [LARGE SCALE GENOMIC DNA]</scope>
    <source>
        <strain evidence="2">KT71</strain>
    </source>
</reference>
<organism evidence="2 3">
    <name type="scientific">Congregibacter litoralis KT71</name>
    <dbReference type="NCBI Taxonomy" id="314285"/>
    <lineage>
        <taxon>Bacteria</taxon>
        <taxon>Pseudomonadati</taxon>
        <taxon>Pseudomonadota</taxon>
        <taxon>Gammaproteobacteria</taxon>
        <taxon>Cellvibrionales</taxon>
        <taxon>Halieaceae</taxon>
        <taxon>Congregibacter</taxon>
    </lineage>
</organism>
<dbReference type="Pfam" id="PF13538">
    <property type="entry name" value="UvrD_C_2"/>
    <property type="match status" value="1"/>
</dbReference>
<comment type="caution">
    <text evidence="2">The sequence shown here is derived from an EMBL/GenBank/DDBJ whole genome shotgun (WGS) entry which is preliminary data.</text>
</comment>
<dbReference type="GO" id="GO:0004386">
    <property type="term" value="F:helicase activity"/>
    <property type="evidence" value="ECO:0007669"/>
    <property type="project" value="UniProtKB-KW"/>
</dbReference>